<dbReference type="PANTHER" id="PTHR28083:SF1">
    <property type="entry name" value="GOOD FOR FULL DBP5 ACTIVITY PROTEIN 2"/>
    <property type="match status" value="1"/>
</dbReference>
<dbReference type="Proteomes" id="UP000789396">
    <property type="component" value="Unassembled WGS sequence"/>
</dbReference>
<feature type="region of interest" description="Disordered" evidence="1">
    <location>
        <begin position="1"/>
        <end position="213"/>
    </location>
</feature>
<sequence>DVDPIVPEKESSKKEPATTVVVQKKVDRSRASPKEARIRHEYPQPAPRDRNVGPRLSGRREEGEYPSNRALRGARPSERGRGRGGNRRGREYDRHSGTENQSWGHATTSWENNETLDNSWGGETKENDAPASSWDDSEKPGPNENGWGDGANGQNAHESNANEGGSNWDAPVEAGENWESGVNENENSTAEDKAEFKSREVKEEAAADDETTAAVVEKTFDEYLAEKAQKVLDLSLPEARKPNEGVDDSQWKDAVPLEKDDEDVLFAGKEQAFRLKSKKSKAKNYLEIEPTYDRPANFPRGRGRGRGGGPRGGRERRDNRDGRERDRRDNYRDNYDSENRDNRRRGGGTSNEDERRHLLLSEDSVRTIRSGLELYTSTSFSSMPTSHYSYSDVVRVSINAPSMYNKVTKDIQKYNKGVRAAVKLRGMKNMWEKARNMIQEKKYLFIAVDVESYERDHSCILETSEKWTIRSGHERSIHLWNHNEFMKDLESQKGNVVLVGHDIKTDVKYIESMGMDVSSVIERFDTADMNAARVGKPNERINLGRLLDELDIENYSLHNA</sequence>
<feature type="region of interest" description="Disordered" evidence="1">
    <location>
        <begin position="233"/>
        <end position="257"/>
    </location>
</feature>
<dbReference type="PANTHER" id="PTHR28083">
    <property type="entry name" value="GOOD FOR FULL DBP5 ACTIVITY PROTEIN 2"/>
    <property type="match status" value="1"/>
</dbReference>
<proteinExistence type="predicted"/>
<feature type="compositionally biased region" description="Basic and acidic residues" evidence="1">
    <location>
        <begin position="312"/>
        <end position="341"/>
    </location>
</feature>
<feature type="compositionally biased region" description="Basic and acidic residues" evidence="1">
    <location>
        <begin position="24"/>
        <end position="63"/>
    </location>
</feature>
<evidence type="ECO:0000313" key="3">
    <source>
        <dbReference type="EMBL" id="CAG8649776.1"/>
    </source>
</evidence>
<name>A0A9N9DVG6_9GLOM</name>
<feature type="compositionally biased region" description="Basic and acidic residues" evidence="1">
    <location>
        <begin position="1"/>
        <end position="16"/>
    </location>
</feature>
<feature type="region of interest" description="Disordered" evidence="1">
    <location>
        <begin position="286"/>
        <end position="358"/>
    </location>
</feature>
<feature type="domain" description="Gfd2/YDR514C-like C-terminal" evidence="2">
    <location>
        <begin position="486"/>
        <end position="560"/>
    </location>
</feature>
<gene>
    <name evidence="3" type="ORF">RFULGI_LOCUS8403</name>
</gene>
<keyword evidence="4" id="KW-1185">Reference proteome</keyword>
<feature type="non-terminal residue" evidence="3">
    <location>
        <position position="1"/>
    </location>
</feature>
<feature type="compositionally biased region" description="Polar residues" evidence="1">
    <location>
        <begin position="152"/>
        <end position="165"/>
    </location>
</feature>
<feature type="non-terminal residue" evidence="3">
    <location>
        <position position="560"/>
    </location>
</feature>
<dbReference type="InterPro" id="IPR040151">
    <property type="entry name" value="Gfd2/YDR514C-like"/>
</dbReference>
<dbReference type="OrthoDB" id="5953249at2759"/>
<feature type="compositionally biased region" description="Polar residues" evidence="1">
    <location>
        <begin position="98"/>
        <end position="118"/>
    </location>
</feature>
<organism evidence="3 4">
    <name type="scientific">Racocetra fulgida</name>
    <dbReference type="NCBI Taxonomy" id="60492"/>
    <lineage>
        <taxon>Eukaryota</taxon>
        <taxon>Fungi</taxon>
        <taxon>Fungi incertae sedis</taxon>
        <taxon>Mucoromycota</taxon>
        <taxon>Glomeromycotina</taxon>
        <taxon>Glomeromycetes</taxon>
        <taxon>Diversisporales</taxon>
        <taxon>Gigasporaceae</taxon>
        <taxon>Racocetra</taxon>
    </lineage>
</organism>
<dbReference type="Pfam" id="PF21762">
    <property type="entry name" value="DEDDh_C"/>
    <property type="match status" value="1"/>
</dbReference>
<reference evidence="3" key="1">
    <citation type="submission" date="2021-06" db="EMBL/GenBank/DDBJ databases">
        <authorList>
            <person name="Kallberg Y."/>
            <person name="Tangrot J."/>
            <person name="Rosling A."/>
        </authorList>
    </citation>
    <scope>NUCLEOTIDE SEQUENCE</scope>
    <source>
        <strain evidence="3">IN212</strain>
    </source>
</reference>
<dbReference type="InterPro" id="IPR012337">
    <property type="entry name" value="RNaseH-like_sf"/>
</dbReference>
<dbReference type="EMBL" id="CAJVPZ010013556">
    <property type="protein sequence ID" value="CAG8649776.1"/>
    <property type="molecule type" value="Genomic_DNA"/>
</dbReference>
<feature type="compositionally biased region" description="Basic and acidic residues" evidence="1">
    <location>
        <begin position="238"/>
        <end position="257"/>
    </location>
</feature>
<dbReference type="AlphaFoldDB" id="A0A9N9DVG6"/>
<dbReference type="SUPFAM" id="SSF53098">
    <property type="entry name" value="Ribonuclease H-like"/>
    <property type="match status" value="1"/>
</dbReference>
<evidence type="ECO:0000259" key="2">
    <source>
        <dbReference type="Pfam" id="PF21762"/>
    </source>
</evidence>
<dbReference type="GO" id="GO:0005634">
    <property type="term" value="C:nucleus"/>
    <property type="evidence" value="ECO:0007669"/>
    <property type="project" value="TreeGrafter"/>
</dbReference>
<dbReference type="InterPro" id="IPR048519">
    <property type="entry name" value="Gfd2/YDR514C-like_C"/>
</dbReference>
<feature type="compositionally biased region" description="Basic and acidic residues" evidence="1">
    <location>
        <begin position="190"/>
        <end position="205"/>
    </location>
</feature>
<comment type="caution">
    <text evidence="3">The sequence shown here is derived from an EMBL/GenBank/DDBJ whole genome shotgun (WGS) entry which is preliminary data.</text>
</comment>
<evidence type="ECO:0000313" key="4">
    <source>
        <dbReference type="Proteomes" id="UP000789396"/>
    </source>
</evidence>
<feature type="compositionally biased region" description="Basic and acidic residues" evidence="1">
    <location>
        <begin position="88"/>
        <end position="97"/>
    </location>
</feature>
<evidence type="ECO:0000256" key="1">
    <source>
        <dbReference type="SAM" id="MobiDB-lite"/>
    </source>
</evidence>
<accession>A0A9N9DVG6</accession>
<protein>
    <submittedName>
        <fullName evidence="3">18778_t:CDS:1</fullName>
    </submittedName>
</protein>